<feature type="region of interest" description="Disordered" evidence="1">
    <location>
        <begin position="57"/>
        <end position="88"/>
    </location>
</feature>
<dbReference type="EMBL" id="FUYS01000003">
    <property type="protein sequence ID" value="SKB51768.1"/>
    <property type="molecule type" value="Genomic_DNA"/>
</dbReference>
<name>A0A1T5BWN9_9SPHI</name>
<gene>
    <name evidence="2" type="ORF">SAMN05660226_01831</name>
</gene>
<dbReference type="Proteomes" id="UP000190541">
    <property type="component" value="Unassembled WGS sequence"/>
</dbReference>
<dbReference type="AlphaFoldDB" id="A0A1T5BWN9"/>
<feature type="compositionally biased region" description="Low complexity" evidence="1">
    <location>
        <begin position="77"/>
        <end position="88"/>
    </location>
</feature>
<evidence type="ECO:0000313" key="2">
    <source>
        <dbReference type="EMBL" id="SKB51768.1"/>
    </source>
</evidence>
<organism evidence="2 3">
    <name type="scientific">Parapedobacter luteus</name>
    <dbReference type="NCBI Taxonomy" id="623280"/>
    <lineage>
        <taxon>Bacteria</taxon>
        <taxon>Pseudomonadati</taxon>
        <taxon>Bacteroidota</taxon>
        <taxon>Sphingobacteriia</taxon>
        <taxon>Sphingobacteriales</taxon>
        <taxon>Sphingobacteriaceae</taxon>
        <taxon>Parapedobacter</taxon>
    </lineage>
</organism>
<evidence type="ECO:0000313" key="3">
    <source>
        <dbReference type="Proteomes" id="UP000190541"/>
    </source>
</evidence>
<keyword evidence="3" id="KW-1185">Reference proteome</keyword>
<evidence type="ECO:0000256" key="1">
    <source>
        <dbReference type="SAM" id="MobiDB-lite"/>
    </source>
</evidence>
<proteinExistence type="predicted"/>
<protein>
    <submittedName>
        <fullName evidence="2">Uncharacterized protein</fullName>
    </submittedName>
</protein>
<sequence length="159" mass="18297">MQHPLGGAPYIRQQAFPQSGGRLYRLHPHRGLPYWRQSTAGAVFLSAINCKARRSSLSVPSTNSKNGFSRQEQVQYPNARPRPGRARASARVCTHRKFSGGCRRFCIFLPRQRKKHVMHVRNTGRMRVFVDAADTPRAYPKRSLLRRCLLIFLTTSFRF</sequence>
<feature type="compositionally biased region" description="Polar residues" evidence="1">
    <location>
        <begin position="57"/>
        <end position="76"/>
    </location>
</feature>
<accession>A0A1T5BWN9</accession>
<dbReference type="STRING" id="623280.SAMN05660226_01831"/>
<reference evidence="2 3" key="1">
    <citation type="submission" date="2017-02" db="EMBL/GenBank/DDBJ databases">
        <authorList>
            <person name="Peterson S.W."/>
        </authorList>
    </citation>
    <scope>NUCLEOTIDE SEQUENCE [LARGE SCALE GENOMIC DNA]</scope>
    <source>
        <strain evidence="2 3">DSM 22899</strain>
    </source>
</reference>